<dbReference type="AlphaFoldDB" id="A0A0G1SFX4"/>
<dbReference type="Proteomes" id="UP000034565">
    <property type="component" value="Unassembled WGS sequence"/>
</dbReference>
<sequence>MRRGFTIVELIVGFGVIAILIGTGMSISQQAQRRQAVIQAAEGLSTTMKIARENALAGKKDTIACAAPLDGWQVRVQSNGYVLEGVCGGTKFFDKTTTYAMGITNSPTPTVLFNPLALGATAATITVSGSGTTQTVTVSGSGEVQ</sequence>
<dbReference type="Gene3D" id="3.55.40.10">
    <property type="entry name" value="minor pseudopilin epsh domain"/>
    <property type="match status" value="1"/>
</dbReference>
<dbReference type="Pfam" id="PF12019">
    <property type="entry name" value="GspH"/>
    <property type="match status" value="1"/>
</dbReference>
<evidence type="ECO:0000313" key="11">
    <source>
        <dbReference type="Proteomes" id="UP000034565"/>
    </source>
</evidence>
<proteinExistence type="predicted"/>
<reference evidence="10 11" key="1">
    <citation type="journal article" date="2015" name="Nature">
        <title>rRNA introns, odd ribosomes, and small enigmatic genomes across a large radiation of phyla.</title>
        <authorList>
            <person name="Brown C.T."/>
            <person name="Hug L.A."/>
            <person name="Thomas B.C."/>
            <person name="Sharon I."/>
            <person name="Castelle C.J."/>
            <person name="Singh A."/>
            <person name="Wilkins M.J."/>
            <person name="Williams K.H."/>
            <person name="Banfield J.F."/>
        </authorList>
    </citation>
    <scope>NUCLEOTIDE SEQUENCE [LARGE SCALE GENOMIC DNA]</scope>
</reference>
<comment type="caution">
    <text evidence="10">The sequence shown here is derived from an EMBL/GenBank/DDBJ whole genome shotgun (WGS) entry which is preliminary data.</text>
</comment>
<gene>
    <name evidence="10" type="ORF">UX92_C0021G0004</name>
</gene>
<evidence type="ECO:0000256" key="4">
    <source>
        <dbReference type="ARBA" id="ARBA00022519"/>
    </source>
</evidence>
<dbReference type="GO" id="GO:0015627">
    <property type="term" value="C:type II protein secretion system complex"/>
    <property type="evidence" value="ECO:0007669"/>
    <property type="project" value="InterPro"/>
</dbReference>
<evidence type="ECO:0000313" key="10">
    <source>
        <dbReference type="EMBL" id="KKU68342.1"/>
    </source>
</evidence>
<protein>
    <recommendedName>
        <fullName evidence="9">General secretion pathway GspH domain-containing protein</fullName>
    </recommendedName>
</protein>
<dbReference type="SUPFAM" id="SSF54523">
    <property type="entry name" value="Pili subunits"/>
    <property type="match status" value="1"/>
</dbReference>
<name>A0A0G1SFX4_9BACT</name>
<dbReference type="InterPro" id="IPR045584">
    <property type="entry name" value="Pilin-like"/>
</dbReference>
<keyword evidence="2" id="KW-1003">Cell membrane</keyword>
<evidence type="ECO:0000256" key="6">
    <source>
        <dbReference type="ARBA" id="ARBA00022989"/>
    </source>
</evidence>
<keyword evidence="5 8" id="KW-0812">Transmembrane</keyword>
<organism evidence="10 11">
    <name type="scientific">Candidatus Amesbacteria bacterium GW2011_GWA1_47_20</name>
    <dbReference type="NCBI Taxonomy" id="1618354"/>
    <lineage>
        <taxon>Bacteria</taxon>
        <taxon>Candidatus Amesiibacteriota</taxon>
    </lineage>
</organism>
<keyword evidence="7 8" id="KW-0472">Membrane</keyword>
<evidence type="ECO:0000256" key="7">
    <source>
        <dbReference type="ARBA" id="ARBA00023136"/>
    </source>
</evidence>
<comment type="subcellular location">
    <subcellularLocation>
        <location evidence="1">Cell inner membrane</location>
        <topology evidence="1">Single-pass membrane protein</topology>
    </subcellularLocation>
</comment>
<feature type="transmembrane region" description="Helical" evidence="8">
    <location>
        <begin position="7"/>
        <end position="27"/>
    </location>
</feature>
<evidence type="ECO:0000256" key="2">
    <source>
        <dbReference type="ARBA" id="ARBA00022475"/>
    </source>
</evidence>
<evidence type="ECO:0000256" key="3">
    <source>
        <dbReference type="ARBA" id="ARBA00022481"/>
    </source>
</evidence>
<keyword evidence="4" id="KW-0997">Cell inner membrane</keyword>
<dbReference type="GO" id="GO:0015628">
    <property type="term" value="P:protein secretion by the type II secretion system"/>
    <property type="evidence" value="ECO:0007669"/>
    <property type="project" value="InterPro"/>
</dbReference>
<dbReference type="InterPro" id="IPR022346">
    <property type="entry name" value="T2SS_GspH"/>
</dbReference>
<feature type="domain" description="General secretion pathway GspH" evidence="9">
    <location>
        <begin position="40"/>
        <end position="142"/>
    </location>
</feature>
<evidence type="ECO:0000256" key="8">
    <source>
        <dbReference type="SAM" id="Phobius"/>
    </source>
</evidence>
<keyword evidence="6 8" id="KW-1133">Transmembrane helix</keyword>
<evidence type="ECO:0000259" key="9">
    <source>
        <dbReference type="Pfam" id="PF12019"/>
    </source>
</evidence>
<evidence type="ECO:0000256" key="1">
    <source>
        <dbReference type="ARBA" id="ARBA00004377"/>
    </source>
</evidence>
<dbReference type="GO" id="GO:0005886">
    <property type="term" value="C:plasma membrane"/>
    <property type="evidence" value="ECO:0007669"/>
    <property type="project" value="UniProtKB-SubCell"/>
</dbReference>
<evidence type="ECO:0000256" key="5">
    <source>
        <dbReference type="ARBA" id="ARBA00022692"/>
    </source>
</evidence>
<accession>A0A0G1SFX4</accession>
<dbReference type="EMBL" id="LCOA01000021">
    <property type="protein sequence ID" value="KKU68342.1"/>
    <property type="molecule type" value="Genomic_DNA"/>
</dbReference>
<keyword evidence="3" id="KW-0488">Methylation</keyword>